<accession>A0AAV7ZB87</accession>
<dbReference type="Proteomes" id="UP001146793">
    <property type="component" value="Unassembled WGS sequence"/>
</dbReference>
<protein>
    <submittedName>
        <fullName evidence="2">Glucosamine 6-phosphate n-acetyltransferase</fullName>
    </submittedName>
</protein>
<dbReference type="InterPro" id="IPR016181">
    <property type="entry name" value="Acyl_CoA_acyltransferase"/>
</dbReference>
<sequence length="160" mass="18778">MDIKLKWIDEEEELFKQVLELRWKVLREPLGMKRGTEHNVKDNKPYSFHIVAIVDEKVVGTCSLVHKEGSQEIRLFQMGVYDEWQGKGVGKKIVLHIIDTLKNDQRIKTAHKLLEKRLSKLKCHARAYACPFYEKLGFHKVGEMFVEVSIDHFKMEISLN</sequence>
<gene>
    <name evidence="2" type="ORF">M0812_17055</name>
</gene>
<evidence type="ECO:0000313" key="2">
    <source>
        <dbReference type="EMBL" id="KAJ3437880.1"/>
    </source>
</evidence>
<dbReference type="GO" id="GO:0016747">
    <property type="term" value="F:acyltransferase activity, transferring groups other than amino-acyl groups"/>
    <property type="evidence" value="ECO:0007669"/>
    <property type="project" value="InterPro"/>
</dbReference>
<comment type="caution">
    <text evidence="2">The sequence shown here is derived from an EMBL/GenBank/DDBJ whole genome shotgun (WGS) entry which is preliminary data.</text>
</comment>
<dbReference type="Pfam" id="PF13673">
    <property type="entry name" value="Acetyltransf_10"/>
    <property type="match status" value="1"/>
</dbReference>
<evidence type="ECO:0000259" key="1">
    <source>
        <dbReference type="PROSITE" id="PS51186"/>
    </source>
</evidence>
<organism evidence="2 3">
    <name type="scientific">Anaeramoeba flamelloides</name>
    <dbReference type="NCBI Taxonomy" id="1746091"/>
    <lineage>
        <taxon>Eukaryota</taxon>
        <taxon>Metamonada</taxon>
        <taxon>Anaeramoebidae</taxon>
        <taxon>Anaeramoeba</taxon>
    </lineage>
</organism>
<dbReference type="PROSITE" id="PS51186">
    <property type="entry name" value="GNAT"/>
    <property type="match status" value="1"/>
</dbReference>
<dbReference type="InterPro" id="IPR000182">
    <property type="entry name" value="GNAT_dom"/>
</dbReference>
<proteinExistence type="predicted"/>
<name>A0AAV7ZB87_9EUKA</name>
<dbReference type="SUPFAM" id="SSF55729">
    <property type="entry name" value="Acyl-CoA N-acyltransferases (Nat)"/>
    <property type="match status" value="1"/>
</dbReference>
<reference evidence="2" key="1">
    <citation type="submission" date="2022-08" db="EMBL/GenBank/DDBJ databases">
        <title>Novel sulphate-reducing endosymbionts in the free-living metamonad Anaeramoeba.</title>
        <authorList>
            <person name="Jerlstrom-Hultqvist J."/>
            <person name="Cepicka I."/>
            <person name="Gallot-Lavallee L."/>
            <person name="Salas-Leiva D."/>
            <person name="Curtis B.A."/>
            <person name="Zahonova K."/>
            <person name="Pipaliya S."/>
            <person name="Dacks J."/>
            <person name="Roger A.J."/>
        </authorList>
    </citation>
    <scope>NUCLEOTIDE SEQUENCE</scope>
    <source>
        <strain evidence="2">Busselton2</strain>
    </source>
</reference>
<evidence type="ECO:0000313" key="3">
    <source>
        <dbReference type="Proteomes" id="UP001146793"/>
    </source>
</evidence>
<dbReference type="CDD" id="cd04301">
    <property type="entry name" value="NAT_SF"/>
    <property type="match status" value="1"/>
</dbReference>
<dbReference type="Gene3D" id="3.40.630.30">
    <property type="match status" value="1"/>
</dbReference>
<feature type="domain" description="N-acetyltransferase" evidence="1">
    <location>
        <begin position="5"/>
        <end position="160"/>
    </location>
</feature>
<dbReference type="EMBL" id="JANTQA010000033">
    <property type="protein sequence ID" value="KAJ3437880.1"/>
    <property type="molecule type" value="Genomic_DNA"/>
</dbReference>
<dbReference type="AlphaFoldDB" id="A0AAV7ZB87"/>